<sequence>MKLPSLLSLWAETMAVFRRFPLQVLVTLIAVAVCILKIENPSLTYLDKLLACCNFSLTLLLTADLFAETHLWSEAKKWGLRIIVLVFCGLLYAVLDPNLYEADLFRILLLGFAFHLLVSFAPFIGRGTVTGFWVYNERLFLQIVTAGIFSFVLTIGLYIAFASTDALFDLKSSGHVYGYIVSVTMVGFMTIFFLSGIPKDFKELDEVPQEYPKWLKIFTQYVLIPLLSVYLLILLVYEAKILIAWQLPKGYVSMLILGYAVAGILSLLLVYPIRNREGNGWMSIFSRFFYVMMVPLVALLLLAVWRRVSIYGITEARYVLILLALWLTIITVYSLFSKKQNIRLIPISLCILALLAVYGPQSAFSVSKYSQTKRLERMMKQQTDFAKKEKAEIIKYLVTYHGILALQDFTERDLKPLQERYEQRIGKVENEYAVRLQQVDTAMVILNVPKYVDKKALDRDVAVSAGETINVKGFEYYRPLPDYTGEEQFEVAGHQIKIVRVGDTKVKISIDDEVKLIDVASSLSTVTADFKAGKLKLLEDSEVVYKLPGNVKDIALETSKVAGVFRLTYVFVNDGNEPSTRRFDGCFLLRSKTTK</sequence>
<feature type="transmembrane region" description="Helical" evidence="1">
    <location>
        <begin position="342"/>
        <end position="359"/>
    </location>
</feature>
<feature type="transmembrane region" description="Helical" evidence="1">
    <location>
        <begin position="107"/>
        <end position="127"/>
    </location>
</feature>
<dbReference type="RefSeq" id="WP_188625250.1">
    <property type="nucleotide sequence ID" value="NZ_BMIL01000002.1"/>
</dbReference>
<feature type="transmembrane region" description="Helical" evidence="1">
    <location>
        <begin position="45"/>
        <end position="66"/>
    </location>
</feature>
<dbReference type="AlphaFoldDB" id="A0A916TZK0"/>
<reference evidence="2" key="1">
    <citation type="journal article" date="2014" name="Int. J. Syst. Evol. Microbiol.">
        <title>Complete genome sequence of Corynebacterium casei LMG S-19264T (=DSM 44701T), isolated from a smear-ripened cheese.</title>
        <authorList>
            <consortium name="US DOE Joint Genome Institute (JGI-PGF)"/>
            <person name="Walter F."/>
            <person name="Albersmeier A."/>
            <person name="Kalinowski J."/>
            <person name="Ruckert C."/>
        </authorList>
    </citation>
    <scope>NUCLEOTIDE SEQUENCE</scope>
    <source>
        <strain evidence="2">CGMCC 1.15343</strain>
    </source>
</reference>
<evidence type="ECO:0000256" key="1">
    <source>
        <dbReference type="SAM" id="Phobius"/>
    </source>
</evidence>
<feature type="transmembrane region" description="Helical" evidence="1">
    <location>
        <begin position="176"/>
        <end position="197"/>
    </location>
</feature>
<feature type="transmembrane region" description="Helical" evidence="1">
    <location>
        <begin position="139"/>
        <end position="164"/>
    </location>
</feature>
<name>A0A916TZK0_9SPHI</name>
<gene>
    <name evidence="2" type="ORF">GCM10011387_04850</name>
</gene>
<accession>A0A916TZK0</accession>
<feature type="transmembrane region" description="Helical" evidence="1">
    <location>
        <begin position="317"/>
        <end position="336"/>
    </location>
</feature>
<feature type="transmembrane region" description="Helical" evidence="1">
    <location>
        <begin position="285"/>
        <end position="305"/>
    </location>
</feature>
<evidence type="ECO:0000313" key="2">
    <source>
        <dbReference type="EMBL" id="GGC54335.1"/>
    </source>
</evidence>
<feature type="transmembrane region" description="Helical" evidence="1">
    <location>
        <begin position="251"/>
        <end position="273"/>
    </location>
</feature>
<feature type="transmembrane region" description="Helical" evidence="1">
    <location>
        <begin position="217"/>
        <end position="239"/>
    </location>
</feature>
<protein>
    <recommendedName>
        <fullName evidence="4">DUF4153 domain-containing protein</fullName>
    </recommendedName>
</protein>
<keyword evidence="1" id="KW-1133">Transmembrane helix</keyword>
<dbReference type="EMBL" id="BMIL01000002">
    <property type="protein sequence ID" value="GGC54335.1"/>
    <property type="molecule type" value="Genomic_DNA"/>
</dbReference>
<evidence type="ECO:0008006" key="4">
    <source>
        <dbReference type="Google" id="ProtNLM"/>
    </source>
</evidence>
<comment type="caution">
    <text evidence="2">The sequence shown here is derived from an EMBL/GenBank/DDBJ whole genome shotgun (WGS) entry which is preliminary data.</text>
</comment>
<organism evidence="2 3">
    <name type="scientific">Pedobacter quisquiliarum</name>
    <dbReference type="NCBI Taxonomy" id="1834438"/>
    <lineage>
        <taxon>Bacteria</taxon>
        <taxon>Pseudomonadati</taxon>
        <taxon>Bacteroidota</taxon>
        <taxon>Sphingobacteriia</taxon>
        <taxon>Sphingobacteriales</taxon>
        <taxon>Sphingobacteriaceae</taxon>
        <taxon>Pedobacter</taxon>
    </lineage>
</organism>
<keyword evidence="1" id="KW-0472">Membrane</keyword>
<evidence type="ECO:0000313" key="3">
    <source>
        <dbReference type="Proteomes" id="UP000651668"/>
    </source>
</evidence>
<dbReference type="Pfam" id="PF13687">
    <property type="entry name" value="DUF4153"/>
    <property type="match status" value="1"/>
</dbReference>
<dbReference type="InterPro" id="IPR025291">
    <property type="entry name" value="DUF4153"/>
</dbReference>
<dbReference type="Proteomes" id="UP000651668">
    <property type="component" value="Unassembled WGS sequence"/>
</dbReference>
<feature type="transmembrane region" description="Helical" evidence="1">
    <location>
        <begin position="20"/>
        <end position="38"/>
    </location>
</feature>
<proteinExistence type="predicted"/>
<keyword evidence="1" id="KW-0812">Transmembrane</keyword>
<keyword evidence="3" id="KW-1185">Reference proteome</keyword>
<reference evidence="2" key="2">
    <citation type="submission" date="2020-09" db="EMBL/GenBank/DDBJ databases">
        <authorList>
            <person name="Sun Q."/>
            <person name="Zhou Y."/>
        </authorList>
    </citation>
    <scope>NUCLEOTIDE SEQUENCE</scope>
    <source>
        <strain evidence="2">CGMCC 1.15343</strain>
    </source>
</reference>
<feature type="transmembrane region" description="Helical" evidence="1">
    <location>
        <begin position="78"/>
        <end position="95"/>
    </location>
</feature>